<dbReference type="InterPro" id="IPR001645">
    <property type="entry name" value="Folylpolyglutamate_synth"/>
</dbReference>
<evidence type="ECO:0000256" key="4">
    <source>
        <dbReference type="ARBA" id="ARBA00022598"/>
    </source>
</evidence>
<reference evidence="12 13" key="1">
    <citation type="submission" date="2018-07" db="EMBL/GenBank/DDBJ databases">
        <title>Genomic Encyclopedia of Type Strains, Phase III (KMG-III): the genomes of soil and plant-associated and newly described type strains.</title>
        <authorList>
            <person name="Whitman W."/>
        </authorList>
    </citation>
    <scope>NUCLEOTIDE SEQUENCE [LARGE SCALE GENOMIC DNA]</scope>
    <source>
        <strain evidence="12 13">CECT 8488</strain>
    </source>
</reference>
<evidence type="ECO:0000256" key="8">
    <source>
        <dbReference type="ARBA" id="ARBA00022842"/>
    </source>
</evidence>
<name>A0A3D9HPM2_9PROT</name>
<dbReference type="GO" id="GO:0046654">
    <property type="term" value="P:tetrahydrofolate biosynthetic process"/>
    <property type="evidence" value="ECO:0007669"/>
    <property type="project" value="UniProtKB-UniPathway"/>
</dbReference>
<dbReference type="GO" id="GO:0046872">
    <property type="term" value="F:metal ion binding"/>
    <property type="evidence" value="ECO:0007669"/>
    <property type="project" value="UniProtKB-KW"/>
</dbReference>
<evidence type="ECO:0000313" key="13">
    <source>
        <dbReference type="Proteomes" id="UP000256845"/>
    </source>
</evidence>
<keyword evidence="4 10" id="KW-0436">Ligase</keyword>
<dbReference type="GO" id="GO:0004326">
    <property type="term" value="F:tetrahydrofolylpolyglutamate synthase activity"/>
    <property type="evidence" value="ECO:0007669"/>
    <property type="project" value="UniProtKB-EC"/>
</dbReference>
<keyword evidence="13" id="KW-1185">Reference proteome</keyword>
<keyword evidence="5" id="KW-0479">Metal-binding</keyword>
<evidence type="ECO:0000256" key="10">
    <source>
        <dbReference type="PIRNR" id="PIRNR001563"/>
    </source>
</evidence>
<dbReference type="EMBL" id="QRDW01000003">
    <property type="protein sequence ID" value="RED51464.1"/>
    <property type="molecule type" value="Genomic_DNA"/>
</dbReference>
<dbReference type="InterPro" id="IPR018109">
    <property type="entry name" value="Folylpolyglutamate_synth_CS"/>
</dbReference>
<evidence type="ECO:0000256" key="3">
    <source>
        <dbReference type="ARBA" id="ARBA00013025"/>
    </source>
</evidence>
<dbReference type="PANTHER" id="PTHR11136">
    <property type="entry name" value="FOLYLPOLYGLUTAMATE SYNTHASE-RELATED"/>
    <property type="match status" value="1"/>
</dbReference>
<comment type="caution">
    <text evidence="12">The sequence shown here is derived from an EMBL/GenBank/DDBJ whole genome shotgun (WGS) entry which is preliminary data.</text>
</comment>
<dbReference type="Gene3D" id="3.90.190.20">
    <property type="entry name" value="Mur ligase, C-terminal domain"/>
    <property type="match status" value="1"/>
</dbReference>
<comment type="similarity">
    <text evidence="2 10">Belongs to the folylpolyglutamate synthase family.</text>
</comment>
<dbReference type="EC" id="6.3.2.17" evidence="3"/>
<evidence type="ECO:0000259" key="11">
    <source>
        <dbReference type="Pfam" id="PF08245"/>
    </source>
</evidence>
<dbReference type="PIRSF" id="PIRSF001563">
    <property type="entry name" value="Folylpolyglu_synth"/>
    <property type="match status" value="1"/>
</dbReference>
<feature type="domain" description="Mur ligase central" evidence="11">
    <location>
        <begin position="48"/>
        <end position="264"/>
    </location>
</feature>
<proteinExistence type="inferred from homology"/>
<sequence>MVERRSDAILARLMGLHPKVIDLSLDRTLDLLDRLGRPQDHLPPVVHVAGTNGKGSTIAFMRAILEQAGYRVHVYTSPHLVKFAERIRLAGEVIPEEKLSALLEHCEEVNEGVPITFFEITTCAGFKAFADTPGDVVLLETGLGGRLDSTNVVANPAVTVITPVSMDHPQFLGNTVEAIAGEKAAIQKSGTPSVIGPQPDTAMTVIDDYAQSVNAPLARFGAEWQITETADGLQFTSAPLSIDLPKPGLLGRHQTANAGMAIAAMLELRDQGFEIPDDAIRQGLAKATWPARLQRLKKGPIVDDRGPDWEVWLDGGHNAAAGEALADWMEQQKRDLPLYIIFGMLNTKAAGDFLKPLAPHVAKAWSIAIPGEENSLTAQESCDFAREQSIECIAADSVEQALGQLPDGPARLLICGSLYLAGVILSEND</sequence>
<keyword evidence="8" id="KW-0460">Magnesium</keyword>
<dbReference type="Gene3D" id="3.40.1190.10">
    <property type="entry name" value="Mur-like, catalytic domain"/>
    <property type="match status" value="1"/>
</dbReference>
<dbReference type="GO" id="GO:0008841">
    <property type="term" value="F:dihydrofolate synthase activity"/>
    <property type="evidence" value="ECO:0007669"/>
    <property type="project" value="TreeGrafter"/>
</dbReference>
<protein>
    <recommendedName>
        <fullName evidence="3">tetrahydrofolate synthase</fullName>
        <ecNumber evidence="3">6.3.2.17</ecNumber>
    </recommendedName>
</protein>
<dbReference type="RefSeq" id="WP_115936351.1">
    <property type="nucleotide sequence ID" value="NZ_QRDW01000003.1"/>
</dbReference>
<dbReference type="InterPro" id="IPR036565">
    <property type="entry name" value="Mur-like_cat_sf"/>
</dbReference>
<accession>A0A3D9HPM2</accession>
<organism evidence="12 13">
    <name type="scientific">Aestuariispira insulae</name>
    <dbReference type="NCBI Taxonomy" id="1461337"/>
    <lineage>
        <taxon>Bacteria</taxon>
        <taxon>Pseudomonadati</taxon>
        <taxon>Pseudomonadota</taxon>
        <taxon>Alphaproteobacteria</taxon>
        <taxon>Rhodospirillales</taxon>
        <taxon>Kiloniellaceae</taxon>
        <taxon>Aestuariispira</taxon>
    </lineage>
</organism>
<dbReference type="GO" id="GO:0005524">
    <property type="term" value="F:ATP binding"/>
    <property type="evidence" value="ECO:0007669"/>
    <property type="project" value="UniProtKB-KW"/>
</dbReference>
<evidence type="ECO:0000256" key="2">
    <source>
        <dbReference type="ARBA" id="ARBA00008276"/>
    </source>
</evidence>
<evidence type="ECO:0000256" key="6">
    <source>
        <dbReference type="ARBA" id="ARBA00022741"/>
    </source>
</evidence>
<dbReference type="OrthoDB" id="9809356at2"/>
<comment type="cofactor">
    <cofactor evidence="1">
        <name>Mg(2+)</name>
        <dbReference type="ChEBI" id="CHEBI:18420"/>
    </cofactor>
</comment>
<dbReference type="InterPro" id="IPR036615">
    <property type="entry name" value="Mur_ligase_C_dom_sf"/>
</dbReference>
<keyword evidence="6 10" id="KW-0547">Nucleotide-binding</keyword>
<evidence type="ECO:0000256" key="5">
    <source>
        <dbReference type="ARBA" id="ARBA00022723"/>
    </source>
</evidence>
<dbReference type="FunFam" id="3.40.1190.10:FF:000011">
    <property type="entry name" value="Folylpolyglutamate synthase/dihydrofolate synthase"/>
    <property type="match status" value="1"/>
</dbReference>
<dbReference type="UniPathway" id="UPA00077">
    <property type="reaction ID" value="UER00157"/>
</dbReference>
<dbReference type="PANTHER" id="PTHR11136:SF0">
    <property type="entry name" value="DIHYDROFOLATE SYNTHETASE-RELATED"/>
    <property type="match status" value="1"/>
</dbReference>
<dbReference type="InterPro" id="IPR013221">
    <property type="entry name" value="Mur_ligase_cen"/>
</dbReference>
<dbReference type="SUPFAM" id="SSF53623">
    <property type="entry name" value="MurD-like peptide ligases, catalytic domain"/>
    <property type="match status" value="1"/>
</dbReference>
<keyword evidence="7 10" id="KW-0067">ATP-binding</keyword>
<dbReference type="SUPFAM" id="SSF53244">
    <property type="entry name" value="MurD-like peptide ligases, peptide-binding domain"/>
    <property type="match status" value="1"/>
</dbReference>
<dbReference type="Pfam" id="PF08245">
    <property type="entry name" value="Mur_ligase_M"/>
    <property type="match status" value="1"/>
</dbReference>
<dbReference type="Proteomes" id="UP000256845">
    <property type="component" value="Unassembled WGS sequence"/>
</dbReference>
<comment type="catalytic activity">
    <reaction evidence="9">
        <text>(6S)-5,6,7,8-tetrahydrofolyl-(gamma-L-Glu)(n) + L-glutamate + ATP = (6S)-5,6,7,8-tetrahydrofolyl-(gamma-L-Glu)(n+1) + ADP + phosphate + H(+)</text>
        <dbReference type="Rhea" id="RHEA:10580"/>
        <dbReference type="Rhea" id="RHEA-COMP:14738"/>
        <dbReference type="Rhea" id="RHEA-COMP:14740"/>
        <dbReference type="ChEBI" id="CHEBI:15378"/>
        <dbReference type="ChEBI" id="CHEBI:29985"/>
        <dbReference type="ChEBI" id="CHEBI:30616"/>
        <dbReference type="ChEBI" id="CHEBI:43474"/>
        <dbReference type="ChEBI" id="CHEBI:141005"/>
        <dbReference type="ChEBI" id="CHEBI:456216"/>
        <dbReference type="EC" id="6.3.2.17"/>
    </reaction>
</comment>
<dbReference type="NCBIfam" id="TIGR01499">
    <property type="entry name" value="folC"/>
    <property type="match status" value="1"/>
</dbReference>
<evidence type="ECO:0000256" key="7">
    <source>
        <dbReference type="ARBA" id="ARBA00022840"/>
    </source>
</evidence>
<dbReference type="GO" id="GO:0005737">
    <property type="term" value="C:cytoplasm"/>
    <property type="evidence" value="ECO:0007669"/>
    <property type="project" value="TreeGrafter"/>
</dbReference>
<dbReference type="AlphaFoldDB" id="A0A3D9HPM2"/>
<evidence type="ECO:0000256" key="1">
    <source>
        <dbReference type="ARBA" id="ARBA00001946"/>
    </source>
</evidence>
<evidence type="ECO:0000313" key="12">
    <source>
        <dbReference type="EMBL" id="RED51464.1"/>
    </source>
</evidence>
<dbReference type="PROSITE" id="PS01012">
    <property type="entry name" value="FOLYLPOLYGLU_SYNT_2"/>
    <property type="match status" value="1"/>
</dbReference>
<gene>
    <name evidence="12" type="ORF">DFP90_103266</name>
</gene>
<evidence type="ECO:0000256" key="9">
    <source>
        <dbReference type="ARBA" id="ARBA00047493"/>
    </source>
</evidence>